<accession>A0A5J4PW46</accession>
<protein>
    <submittedName>
        <fullName evidence="1">Uncharacterized protein</fullName>
    </submittedName>
</protein>
<organism evidence="1">
    <name type="scientific">termite gut metagenome</name>
    <dbReference type="NCBI Taxonomy" id="433724"/>
    <lineage>
        <taxon>unclassified sequences</taxon>
        <taxon>metagenomes</taxon>
        <taxon>organismal metagenomes</taxon>
    </lineage>
</organism>
<name>A0A5J4PW46_9ZZZZ</name>
<dbReference type="AlphaFoldDB" id="A0A5J4PW46"/>
<evidence type="ECO:0000313" key="1">
    <source>
        <dbReference type="EMBL" id="KAA6313332.1"/>
    </source>
</evidence>
<reference evidence="1" key="1">
    <citation type="submission" date="2019-03" db="EMBL/GenBank/DDBJ databases">
        <title>Single cell metagenomics reveals metabolic interactions within the superorganism composed of flagellate Streblomastix strix and complex community of Bacteroidetes bacteria on its surface.</title>
        <authorList>
            <person name="Treitli S.C."/>
            <person name="Kolisko M."/>
            <person name="Husnik F."/>
            <person name="Keeling P."/>
            <person name="Hampl V."/>
        </authorList>
    </citation>
    <scope>NUCLEOTIDE SEQUENCE</scope>
    <source>
        <strain evidence="1">STM</strain>
    </source>
</reference>
<proteinExistence type="predicted"/>
<gene>
    <name evidence="1" type="ORF">EZS27_035879</name>
</gene>
<comment type="caution">
    <text evidence="1">The sequence shown here is derived from an EMBL/GenBank/DDBJ whole genome shotgun (WGS) entry which is preliminary data.</text>
</comment>
<sequence>MKDFQKENSLPQGVSSMNNMLNICMDTIKARFASERKTNELLRFLFPFEYEEYKLLLAQSANVILEKRRENHSFILDDKNEPVVRQFFYA</sequence>
<dbReference type="EMBL" id="SNRY01006107">
    <property type="protein sequence ID" value="KAA6313332.1"/>
    <property type="molecule type" value="Genomic_DNA"/>
</dbReference>